<dbReference type="Pfam" id="PF10531">
    <property type="entry name" value="SLBB"/>
    <property type="match status" value="5"/>
</dbReference>
<dbReference type="Proteomes" id="UP000218831">
    <property type="component" value="Unassembled WGS sequence"/>
</dbReference>
<dbReference type="GO" id="GO:0015159">
    <property type="term" value="F:polysaccharide transmembrane transporter activity"/>
    <property type="evidence" value="ECO:0007669"/>
    <property type="project" value="InterPro"/>
</dbReference>
<protein>
    <recommendedName>
        <fullName evidence="8">Capsule biosynthesis protein</fullName>
    </recommendedName>
</protein>
<dbReference type="OrthoDB" id="9808948at2"/>
<evidence type="ECO:0000259" key="4">
    <source>
        <dbReference type="Pfam" id="PF02563"/>
    </source>
</evidence>
<keyword evidence="7" id="KW-1185">Reference proteome</keyword>
<dbReference type="Gene3D" id="3.10.560.10">
    <property type="entry name" value="Outer membrane lipoprotein wza domain like"/>
    <property type="match status" value="6"/>
</dbReference>
<evidence type="ECO:0000313" key="6">
    <source>
        <dbReference type="EMBL" id="PAU93153.1"/>
    </source>
</evidence>
<evidence type="ECO:0000256" key="1">
    <source>
        <dbReference type="ARBA" id="ARBA00022729"/>
    </source>
</evidence>
<name>A0A2A2G8K7_9BACT</name>
<dbReference type="PANTHER" id="PTHR33619:SF3">
    <property type="entry name" value="POLYSACCHARIDE EXPORT PROTEIN GFCE-RELATED"/>
    <property type="match status" value="1"/>
</dbReference>
<feature type="region of interest" description="Disordered" evidence="2">
    <location>
        <begin position="79"/>
        <end position="101"/>
    </location>
</feature>
<feature type="domain" description="Soluble ligand binding" evidence="5">
    <location>
        <begin position="265"/>
        <end position="310"/>
    </location>
</feature>
<feature type="domain" description="Soluble ligand binding" evidence="5">
    <location>
        <begin position="624"/>
        <end position="671"/>
    </location>
</feature>
<organism evidence="6 7">
    <name type="scientific">Fodinibius salipaludis</name>
    <dbReference type="NCBI Taxonomy" id="2032627"/>
    <lineage>
        <taxon>Bacteria</taxon>
        <taxon>Pseudomonadati</taxon>
        <taxon>Balneolota</taxon>
        <taxon>Balneolia</taxon>
        <taxon>Balneolales</taxon>
        <taxon>Balneolaceae</taxon>
        <taxon>Fodinibius</taxon>
    </lineage>
</organism>
<feature type="domain" description="Soluble ligand binding" evidence="5">
    <location>
        <begin position="521"/>
        <end position="567"/>
    </location>
</feature>
<dbReference type="EMBL" id="NSKE01000010">
    <property type="protein sequence ID" value="PAU93153.1"/>
    <property type="molecule type" value="Genomic_DNA"/>
</dbReference>
<dbReference type="RefSeq" id="WP_095607336.1">
    <property type="nucleotide sequence ID" value="NZ_NSKE01000010.1"/>
</dbReference>
<feature type="domain" description="Polysaccharide export protein N-terminal" evidence="4">
    <location>
        <begin position="173"/>
        <end position="238"/>
    </location>
</feature>
<feature type="domain" description="Soluble ligand binding" evidence="5">
    <location>
        <begin position="348"/>
        <end position="389"/>
    </location>
</feature>
<feature type="compositionally biased region" description="Gly residues" evidence="2">
    <location>
        <begin position="84"/>
        <end position="93"/>
    </location>
</feature>
<evidence type="ECO:0000259" key="5">
    <source>
        <dbReference type="Pfam" id="PF10531"/>
    </source>
</evidence>
<dbReference type="Gene3D" id="3.30.1950.10">
    <property type="entry name" value="wza like domain"/>
    <property type="match status" value="1"/>
</dbReference>
<feature type="chain" id="PRO_5013036502" description="Capsule biosynthesis protein" evidence="3">
    <location>
        <begin position="19"/>
        <end position="847"/>
    </location>
</feature>
<proteinExistence type="predicted"/>
<keyword evidence="1 3" id="KW-0732">Signal</keyword>
<dbReference type="InterPro" id="IPR049712">
    <property type="entry name" value="Poly_export"/>
</dbReference>
<gene>
    <name evidence="6" type="ORF">CK503_13420</name>
</gene>
<reference evidence="6 7" key="1">
    <citation type="submission" date="2017-08" db="EMBL/GenBank/DDBJ databases">
        <title>Aliifodinibius alkalisoli sp. nov., isolated from saline alkaline soil.</title>
        <authorList>
            <person name="Liu D."/>
            <person name="Zhang G."/>
        </authorList>
    </citation>
    <scope>NUCLEOTIDE SEQUENCE [LARGE SCALE GENOMIC DNA]</scope>
    <source>
        <strain evidence="6 7">WN023</strain>
    </source>
</reference>
<feature type="domain" description="Soluble ligand binding" evidence="5">
    <location>
        <begin position="739"/>
        <end position="789"/>
    </location>
</feature>
<dbReference type="InterPro" id="IPR003715">
    <property type="entry name" value="Poly_export_N"/>
</dbReference>
<feature type="signal peptide" evidence="3">
    <location>
        <begin position="1"/>
        <end position="18"/>
    </location>
</feature>
<dbReference type="PANTHER" id="PTHR33619">
    <property type="entry name" value="POLYSACCHARIDE EXPORT PROTEIN GFCE-RELATED"/>
    <property type="match status" value="1"/>
</dbReference>
<dbReference type="AlphaFoldDB" id="A0A2A2G8K7"/>
<comment type="caution">
    <text evidence="6">The sequence shown here is derived from an EMBL/GenBank/DDBJ whole genome shotgun (WGS) entry which is preliminary data.</text>
</comment>
<dbReference type="Pfam" id="PF02563">
    <property type="entry name" value="Poly_export"/>
    <property type="match status" value="1"/>
</dbReference>
<dbReference type="InterPro" id="IPR019554">
    <property type="entry name" value="Soluble_ligand-bd"/>
</dbReference>
<sequence>MRLKSLLTIVFLTVLTMAASGQSISDIDFENINVDNLSEQKIQQIKSEAESRGLSTSEVVQLAVARGMPQAEAQKLQRRLRQVSGGGDQGRGGTSDRMRFSTPDTARASQFDLFFGAESRRDSLQFYQDIRFLKYQTQQDSLELERRKLRNKIFGFELFRNSSTSFQPALNIPTPQDYQLGPGDQLFIDIWGAAETTYQPEVTPEGTITIPNIGPISLSGLTIEEASEKLQERLGEIYSGLNPADNAQKDTYMQVSLGQVRSINVSVIGEVRQPGSYSLPSLATVFNALYSAGGPTVTGSFRDIQVLRGDSVAATFDLYDLLINSNQTDNIRLRSQDIIKISPYINRVEVAGEVKREGIYETKQGDQLADLIEYAGGFTGDAYSHRIRITGNDSRQRTIDDVTKSNFENYEITSGDSVAVGKVLDRFKNLVEIKGAVFREGKYALTDTSTVASLIERAEGLRGDAFQNRGLIYREQEDYTLKTIPFDVAEVMSNPDKDIALEKNDLIMISSMLDMKLNYFVEVEGPVQNPDKYKFAEDMTLEDLILQAGGFRQGATPNHVEVARRKTRANQDDYNTSQIAQIHRFDLNEDLSLGPEASDFELNPFDKVYIRSIPNYTEQQNIVISGEVKYPGSYSLESKNDRISDIIQRAGGLTGNAYPEGATLYRELEDGQLSNSNEDEPQGFIAADTTGARIEQDDQITISKIGISLPDIMRNPGSKYDLFVQEADSIVIPKELQTVTVDGGVFYPRSIRYREGMNYKDYIASAGGFTNLARKKRSYVIYANGDVEKVNSFLFFKNYPEVKPGAKLVVPEKPESAKLSPQERISILSAITSTAALIVTTIVQVNR</sequence>
<evidence type="ECO:0000313" key="7">
    <source>
        <dbReference type="Proteomes" id="UP000218831"/>
    </source>
</evidence>
<evidence type="ECO:0008006" key="8">
    <source>
        <dbReference type="Google" id="ProtNLM"/>
    </source>
</evidence>
<evidence type="ECO:0000256" key="3">
    <source>
        <dbReference type="SAM" id="SignalP"/>
    </source>
</evidence>
<accession>A0A2A2G8K7</accession>
<evidence type="ECO:0000256" key="2">
    <source>
        <dbReference type="SAM" id="MobiDB-lite"/>
    </source>
</evidence>
<dbReference type="SUPFAM" id="SSF142984">
    <property type="entry name" value="Nqo1 middle domain-like"/>
    <property type="match status" value="1"/>
</dbReference>